<dbReference type="Proteomes" id="UP000078148">
    <property type="component" value="Chromosome"/>
</dbReference>
<keyword evidence="6 11" id="KW-0349">Heme</keyword>
<gene>
    <name evidence="14" type="ORF">AR543_00515</name>
</gene>
<feature type="domain" description="Nitric oxide synthase (NOS)" evidence="13">
    <location>
        <begin position="66"/>
        <end position="73"/>
    </location>
</feature>
<dbReference type="Pfam" id="PF02898">
    <property type="entry name" value="NO_synthase"/>
    <property type="match status" value="1"/>
</dbReference>
<dbReference type="STRING" id="1616788.AR543_00515"/>
<comment type="catalytic activity">
    <reaction evidence="10">
        <text>3 reduced [flavodoxin] + 2 L-arginine + 4 O2 = 3 oxidized [flavodoxin] + 2 L-citrulline + 2 nitric oxide + 4 H2O + 5 H(+)</text>
        <dbReference type="Rhea" id="RHEA:52324"/>
        <dbReference type="Rhea" id="RHEA-COMP:10622"/>
        <dbReference type="Rhea" id="RHEA-COMP:10623"/>
        <dbReference type="ChEBI" id="CHEBI:15377"/>
        <dbReference type="ChEBI" id="CHEBI:15378"/>
        <dbReference type="ChEBI" id="CHEBI:15379"/>
        <dbReference type="ChEBI" id="CHEBI:16480"/>
        <dbReference type="ChEBI" id="CHEBI:32682"/>
        <dbReference type="ChEBI" id="CHEBI:57618"/>
        <dbReference type="ChEBI" id="CHEBI:57743"/>
        <dbReference type="ChEBI" id="CHEBI:58210"/>
        <dbReference type="EC" id="1.14.14.47"/>
    </reaction>
</comment>
<dbReference type="RefSeq" id="WP_060530858.1">
    <property type="nucleotide sequence ID" value="NZ_CP013023.1"/>
</dbReference>
<proteinExistence type="inferred from homology"/>
<reference evidence="14 15" key="2">
    <citation type="journal article" date="2016" name="Int. J. Syst. Evol. Microbiol.">
        <title>Paenibacillus bovis sp. nov., isolated from raw yak (Bos grunniens) milk.</title>
        <authorList>
            <person name="Gao C."/>
            <person name="Han J."/>
            <person name="Liu Z."/>
            <person name="Xu X."/>
            <person name="Hang F."/>
            <person name="Wu Z."/>
        </authorList>
    </citation>
    <scope>NUCLEOTIDE SEQUENCE [LARGE SCALE GENOMIC DNA]</scope>
    <source>
        <strain evidence="14 15">BD3526</strain>
    </source>
</reference>
<evidence type="ECO:0000256" key="1">
    <source>
        <dbReference type="ARBA" id="ARBA00001971"/>
    </source>
</evidence>
<dbReference type="GO" id="GO:0006809">
    <property type="term" value="P:nitric oxide biosynthetic process"/>
    <property type="evidence" value="ECO:0007669"/>
    <property type="project" value="InterPro"/>
</dbReference>
<dbReference type="PANTHER" id="PTHR43410">
    <property type="entry name" value="NITRIC OXIDE SYNTHASE OXYGENASE"/>
    <property type="match status" value="1"/>
</dbReference>
<evidence type="ECO:0000256" key="8">
    <source>
        <dbReference type="ARBA" id="ARBA00023002"/>
    </source>
</evidence>
<evidence type="ECO:0000256" key="10">
    <source>
        <dbReference type="ARBA" id="ARBA00048713"/>
    </source>
</evidence>
<feature type="binding site" description="axial binding residue" evidence="12">
    <location>
        <position position="67"/>
    </location>
    <ligand>
        <name>heme</name>
        <dbReference type="ChEBI" id="CHEBI:30413"/>
    </ligand>
    <ligandPart>
        <name>Fe</name>
        <dbReference type="ChEBI" id="CHEBI:18248"/>
    </ligandPart>
</feature>
<comment type="function">
    <text evidence="2 11">Catalyzes the production of nitric oxide.</text>
</comment>
<dbReference type="PANTHER" id="PTHR43410:SF1">
    <property type="entry name" value="NITRIC OXIDE SYNTHASE"/>
    <property type="match status" value="1"/>
</dbReference>
<evidence type="ECO:0000256" key="12">
    <source>
        <dbReference type="PIRSR" id="PIRSR037219-1"/>
    </source>
</evidence>
<comment type="subunit">
    <text evidence="11">Homodimer.</text>
</comment>
<keyword evidence="9 11" id="KW-0408">Iron</keyword>
<keyword evidence="8 11" id="KW-0560">Oxidoreductase</keyword>
<evidence type="ECO:0000256" key="4">
    <source>
        <dbReference type="ARBA" id="ARBA00012735"/>
    </source>
</evidence>
<dbReference type="EMBL" id="CP013023">
    <property type="protein sequence ID" value="ANF94663.1"/>
    <property type="molecule type" value="Genomic_DNA"/>
</dbReference>
<dbReference type="EC" id="1.14.14.47" evidence="4 11"/>
<protein>
    <recommendedName>
        <fullName evidence="5 11">Nitric oxide synthase oxygenase</fullName>
        <ecNumber evidence="4 11">1.14.14.47</ecNumber>
    </recommendedName>
</protein>
<dbReference type="Gene3D" id="3.90.440.10">
    <property type="entry name" value="Nitric Oxide Synthase,Heme Domain,Chain A domain 2"/>
    <property type="match status" value="1"/>
</dbReference>
<evidence type="ECO:0000256" key="3">
    <source>
        <dbReference type="ARBA" id="ARBA00005411"/>
    </source>
</evidence>
<evidence type="ECO:0000313" key="14">
    <source>
        <dbReference type="EMBL" id="ANF94663.1"/>
    </source>
</evidence>
<dbReference type="GO" id="GO:0046872">
    <property type="term" value="F:metal ion binding"/>
    <property type="evidence" value="ECO:0007669"/>
    <property type="project" value="UniProtKB-KW"/>
</dbReference>
<sequence>MAVTYPLVQEAESFIRVCYQELGHSEEQTAARLEEIYEEIERSGIYTHTLEELSHGAKMAWRNSNRCIGRLFWDHLDVRDARQAEGTDQIAAELLEHIRYATNGGKIRPTITIFRPRDVDGRETRIWNHQLIRYAGYETDQGIRGDSSSLSFTRFCQHLGWQGAGTDFDVLPLVISENNGAPRWYEIPPQDVLEVPMIHPDYPEFTELGLKWYAVPIVSEMRLNIGGIQYTAAPFNGWYMGTEIGARNFADEHRYNLLPVMARIMGLSTVSKSTLWQDRALVELNAAVLHSYKQTGVSIVDHHTAASQFQKFEEREAAAGREVTGNWVWLIPPMSPATTHIFHRPYPNRTVTPNFFYQDKKYERSETGSQDGGGCPFH</sequence>
<comment type="miscellaneous">
    <text evidence="11">This protein is similar to the oxygenase domain of eukaryotic nitric oxide synthases but lacks the reductase domain which, in eukaryotes, is responsible for transfer of electrons to the ferric heme during nitric oxide synthesis.</text>
</comment>
<dbReference type="InterPro" id="IPR050607">
    <property type="entry name" value="NOS"/>
</dbReference>
<dbReference type="InterPro" id="IPR044940">
    <property type="entry name" value="NOS_dom_2"/>
</dbReference>
<dbReference type="Gene3D" id="3.90.340.10">
    <property type="entry name" value="Nitric Oxide Synthase, Chain A, domain 1"/>
    <property type="match status" value="1"/>
</dbReference>
<evidence type="ECO:0000256" key="2">
    <source>
        <dbReference type="ARBA" id="ARBA00002642"/>
    </source>
</evidence>
<comment type="similarity">
    <text evidence="3 11">Belongs to the NOS family. Bacterial NOS oxygenase subfamily.</text>
</comment>
<dbReference type="InterPro" id="IPR044944">
    <property type="entry name" value="NOS_dom_3"/>
</dbReference>
<keyword evidence="7 11" id="KW-0479">Metal-binding</keyword>
<evidence type="ECO:0000256" key="9">
    <source>
        <dbReference type="ARBA" id="ARBA00023004"/>
    </source>
</evidence>
<dbReference type="Gene3D" id="3.90.1230.10">
    <property type="entry name" value="Nitric Oxide Synthase, Chain A, domain 3"/>
    <property type="match status" value="1"/>
</dbReference>
<dbReference type="PROSITE" id="PS60001">
    <property type="entry name" value="NOS"/>
    <property type="match status" value="1"/>
</dbReference>
<dbReference type="InterPro" id="IPR017142">
    <property type="entry name" value="Nitric_oxide_synthase_Oase-su"/>
</dbReference>
<accession>A0A172ZAZ4</accession>
<dbReference type="SUPFAM" id="SSF56512">
    <property type="entry name" value="Nitric oxide (NO) synthase oxygenase domain"/>
    <property type="match status" value="1"/>
</dbReference>
<name>A0A172ZAZ4_9BACL</name>
<evidence type="ECO:0000256" key="5">
    <source>
        <dbReference type="ARBA" id="ARBA00018859"/>
    </source>
</evidence>
<dbReference type="InterPro" id="IPR004030">
    <property type="entry name" value="NOS_N"/>
</dbReference>
<dbReference type="InterPro" id="IPR044943">
    <property type="entry name" value="NOS_dom_1"/>
</dbReference>
<dbReference type="OrthoDB" id="3398374at2"/>
<reference evidence="15" key="1">
    <citation type="submission" date="2015-10" db="EMBL/GenBank/DDBJ databases">
        <title>Genome of Paenibacillus bovis sp. nov.</title>
        <authorList>
            <person name="Wu Z."/>
            <person name="Gao C."/>
            <person name="Liu Z."/>
            <person name="Zheng H."/>
        </authorList>
    </citation>
    <scope>NUCLEOTIDE SEQUENCE [LARGE SCALE GENOMIC DNA]</scope>
    <source>
        <strain evidence="15">BD3526</strain>
    </source>
</reference>
<evidence type="ECO:0000313" key="15">
    <source>
        <dbReference type="Proteomes" id="UP000078148"/>
    </source>
</evidence>
<dbReference type="AlphaFoldDB" id="A0A172ZAZ4"/>
<dbReference type="GO" id="GO:0020037">
    <property type="term" value="F:heme binding"/>
    <property type="evidence" value="ECO:0007669"/>
    <property type="project" value="InterPro"/>
</dbReference>
<dbReference type="GO" id="GO:0004517">
    <property type="term" value="F:nitric-oxide synthase activity"/>
    <property type="evidence" value="ECO:0007669"/>
    <property type="project" value="InterPro"/>
</dbReference>
<evidence type="ECO:0000256" key="7">
    <source>
        <dbReference type="ARBA" id="ARBA00022723"/>
    </source>
</evidence>
<organism evidence="14 15">
    <name type="scientific">Paenibacillus bovis</name>
    <dbReference type="NCBI Taxonomy" id="1616788"/>
    <lineage>
        <taxon>Bacteria</taxon>
        <taxon>Bacillati</taxon>
        <taxon>Bacillota</taxon>
        <taxon>Bacilli</taxon>
        <taxon>Bacillales</taxon>
        <taxon>Paenibacillaceae</taxon>
        <taxon>Paenibacillus</taxon>
    </lineage>
</organism>
<evidence type="ECO:0000256" key="11">
    <source>
        <dbReference type="PIRNR" id="PIRNR037219"/>
    </source>
</evidence>
<dbReference type="PIRSF" id="PIRSF037219">
    <property type="entry name" value="NOS_oxygenase"/>
    <property type="match status" value="1"/>
</dbReference>
<evidence type="ECO:0000256" key="6">
    <source>
        <dbReference type="ARBA" id="ARBA00022617"/>
    </source>
</evidence>
<evidence type="ECO:0000259" key="13">
    <source>
        <dbReference type="PROSITE" id="PS60001"/>
    </source>
</evidence>
<dbReference type="InterPro" id="IPR036119">
    <property type="entry name" value="NOS_N_sf"/>
</dbReference>
<comment type="cofactor">
    <cofactor evidence="1 11 12">
        <name>heme</name>
        <dbReference type="ChEBI" id="CHEBI:30413"/>
    </cofactor>
</comment>
<keyword evidence="15" id="KW-1185">Reference proteome</keyword>
<dbReference type="KEGG" id="pbv:AR543_00515"/>
<dbReference type="CDD" id="cd00575">
    <property type="entry name" value="NOS_oxygenase"/>
    <property type="match status" value="1"/>
</dbReference>